<reference evidence="3" key="2">
    <citation type="submission" date="2025-05" db="UniProtKB">
        <authorList>
            <consortium name="EnsemblMetazoa"/>
        </authorList>
    </citation>
    <scope>IDENTIFICATION</scope>
</reference>
<dbReference type="GO" id="GO:0045842">
    <property type="term" value="P:positive regulation of mitotic metaphase/anaphase transition"/>
    <property type="evidence" value="ECO:0007669"/>
    <property type="project" value="TreeGrafter"/>
</dbReference>
<reference evidence="5" key="1">
    <citation type="submission" date="2025-04" db="UniProtKB">
        <authorList>
            <consortium name="RefSeq"/>
        </authorList>
    </citation>
    <scope>IDENTIFICATION</scope>
    <source>
        <tissue evidence="5">Whole insect</tissue>
    </source>
</reference>
<dbReference type="GO" id="GO:0005680">
    <property type="term" value="C:anaphase-promoting complex"/>
    <property type="evidence" value="ECO:0007669"/>
    <property type="project" value="TreeGrafter"/>
</dbReference>
<dbReference type="RefSeq" id="XP_028127745.1">
    <property type="nucleotide sequence ID" value="XM_028271944.1"/>
</dbReference>
<dbReference type="FunCoup" id="A0A6P7F2K2">
    <property type="interactions" value="680"/>
</dbReference>
<dbReference type="GeneID" id="114324188"/>
<evidence type="ECO:0000313" key="5">
    <source>
        <dbReference type="RefSeq" id="XP_028127745.1"/>
    </source>
</evidence>
<evidence type="ECO:0000256" key="1">
    <source>
        <dbReference type="ARBA" id="ARBA00022803"/>
    </source>
</evidence>
<protein>
    <submittedName>
        <fullName evidence="5">Anaphase-promoting complex subunit 7</fullName>
    </submittedName>
</protein>
<feature type="repeat" description="TPR" evidence="2">
    <location>
        <begin position="474"/>
        <end position="507"/>
    </location>
</feature>
<evidence type="ECO:0000256" key="2">
    <source>
        <dbReference type="PROSITE-ProRule" id="PRU00339"/>
    </source>
</evidence>
<dbReference type="Proteomes" id="UP001652700">
    <property type="component" value="Unplaced"/>
</dbReference>
<name>A0A6P7F2K2_DIAVI</name>
<dbReference type="PANTHER" id="PTHR12558:SF36">
    <property type="entry name" value="ANAPHASE-PROMOTING COMPLEX SUBUNIT 7"/>
    <property type="match status" value="1"/>
</dbReference>
<dbReference type="EnsemblMetazoa" id="XM_050651745.1">
    <property type="protein sequence ID" value="XP_050507702.1"/>
    <property type="gene ID" value="LOC114324188"/>
</dbReference>
<dbReference type="KEGG" id="dvv:114324188"/>
<dbReference type="Gene3D" id="1.25.40.10">
    <property type="entry name" value="Tetratricopeptide repeat domain"/>
    <property type="match status" value="4"/>
</dbReference>
<keyword evidence="4" id="KW-1185">Reference proteome</keyword>
<evidence type="ECO:0000313" key="3">
    <source>
        <dbReference type="EnsemblMetazoa" id="XP_050507702.1"/>
    </source>
</evidence>
<dbReference type="PANTHER" id="PTHR12558">
    <property type="entry name" value="CELL DIVISION CYCLE 16,23,27"/>
    <property type="match status" value="1"/>
</dbReference>
<dbReference type="InterPro" id="IPR019734">
    <property type="entry name" value="TPR_rpt"/>
</dbReference>
<dbReference type="GO" id="GO:0016567">
    <property type="term" value="P:protein ubiquitination"/>
    <property type="evidence" value="ECO:0007669"/>
    <property type="project" value="TreeGrafter"/>
</dbReference>
<gene>
    <name evidence="5" type="primary">LOC114324188</name>
</gene>
<dbReference type="InterPro" id="IPR011990">
    <property type="entry name" value="TPR-like_helical_dom_sf"/>
</dbReference>
<accession>A0A6P7F2K2</accession>
<dbReference type="RefSeq" id="XP_050507702.1">
    <property type="nucleotide sequence ID" value="XM_050651745.1"/>
</dbReference>
<feature type="repeat" description="TPR" evidence="2">
    <location>
        <begin position="132"/>
        <end position="165"/>
    </location>
</feature>
<dbReference type="Pfam" id="PF13181">
    <property type="entry name" value="TPR_8"/>
    <property type="match status" value="3"/>
</dbReference>
<dbReference type="AlphaFoldDB" id="A0A6P7F2K2"/>
<dbReference type="SMART" id="SM00028">
    <property type="entry name" value="TPR"/>
    <property type="match status" value="6"/>
</dbReference>
<proteinExistence type="predicted"/>
<dbReference type="GO" id="GO:0051301">
    <property type="term" value="P:cell division"/>
    <property type="evidence" value="ECO:0007669"/>
    <property type="project" value="TreeGrafter"/>
</dbReference>
<keyword evidence="1 2" id="KW-0802">TPR repeat</keyword>
<evidence type="ECO:0000313" key="4">
    <source>
        <dbReference type="Proteomes" id="UP001652700"/>
    </source>
</evidence>
<dbReference type="SUPFAM" id="SSF48452">
    <property type="entry name" value="TPR-like"/>
    <property type="match status" value="3"/>
</dbReference>
<organism evidence="5">
    <name type="scientific">Diabrotica virgifera virgifera</name>
    <name type="common">western corn rootworm</name>
    <dbReference type="NCBI Taxonomy" id="50390"/>
    <lineage>
        <taxon>Eukaryota</taxon>
        <taxon>Metazoa</taxon>
        <taxon>Ecdysozoa</taxon>
        <taxon>Arthropoda</taxon>
        <taxon>Hexapoda</taxon>
        <taxon>Insecta</taxon>
        <taxon>Pterygota</taxon>
        <taxon>Neoptera</taxon>
        <taxon>Endopterygota</taxon>
        <taxon>Coleoptera</taxon>
        <taxon>Polyphaga</taxon>
        <taxon>Cucujiformia</taxon>
        <taxon>Chrysomeloidea</taxon>
        <taxon>Chrysomelidae</taxon>
        <taxon>Galerucinae</taxon>
        <taxon>Diabroticina</taxon>
        <taxon>Diabroticites</taxon>
        <taxon>Diabrotica</taxon>
    </lineage>
</organism>
<dbReference type="OrthoDB" id="308440at2759"/>
<dbReference type="InParanoid" id="A0A6P7F2K2"/>
<sequence>MLNTILKQLQLLKDQELYSNMCKVCELALTLADQKPDIFHLPVKLQITVYYADACFHTQKYIQAEALYRQGLQMRKNYVMKSKNASNKLDNQTAVLSDTDIKYQIYLCCMALKQKNAACEILQMILARHRTPKVNMALGNIYKEVGQERAAITCFKEVLRECPMSLEAVENLLKMGVKGIEVNSLMLQVTSEITWLNQWIKAQAQLNVKDFAGAIKTYKNMDMYGLLKDNTALLVSMAHCYHFMCDDAKAISILQKCLRLDPNLINGRDLLSTLLAASGTKEHIRALEAMTPTMDMSAWSAEHWVVLGNYMYALKKYDKAAYFGQQACLLDRRNIEALLLKANTLLQIKKYSDAATHCTEALQLCNYRHDIHKCCVESYIQSNRIREAESVAVNACNQMNFSAQAYCLHASVLLKDPMASSRTVRKILEKAVAQDKTGITNALPMLVEFLESEQQYGPASHLLLKHIETHKPSSRLHQLLGDCFVNLQKDDEAFHHYTLALKLDPTNQRATEGLNNIGRSLSLSKRDSYYTCVGGETTYNSQVTNSSDPDVDVESVDPWQRDIESFDEC</sequence>
<dbReference type="PROSITE" id="PS50005">
    <property type="entry name" value="TPR"/>
    <property type="match status" value="2"/>
</dbReference>